<evidence type="ECO:0000256" key="2">
    <source>
        <dbReference type="ARBA" id="ARBA00009808"/>
    </source>
</evidence>
<sequence length="349" mass="40805">MASENKKNKSEKKYKFNVFNVISIIFVGVFTWYSYETYKFYTKHKTIASQNEKLSYDADPKFLLPAIPGSIIVILVRKFLVNKFKIIADKIVRKDKGWKDRDVKIEKCATQIYKTLNYITLSVIGYVLLKDEDYYPKSLGGHGDIEQMWVDLPYQKQSKNIYLYYIVALSYHLHSLIDQFKYYGKPSFGDMMLHHIITVGLILFSFFNNYVRIGTLVLYLHDISDICGSLSKITLHSKYDAITIISYCGLLASWIYFRLIVYPFQVIQSALKQVPYPHHEKNKFLILLMASLVVLHVYWFITFLLIFINYATTKEMVNVHEEGIDSMKKSKDNQVKKNTNKSKSKAKKN</sequence>
<feature type="region of interest" description="Disordered" evidence="7">
    <location>
        <begin position="327"/>
        <end position="349"/>
    </location>
</feature>
<feature type="transmembrane region" description="Helical" evidence="8">
    <location>
        <begin position="62"/>
        <end position="80"/>
    </location>
</feature>
<evidence type="ECO:0000313" key="10">
    <source>
        <dbReference type="EMBL" id="ORX50058.1"/>
    </source>
</evidence>
<dbReference type="STRING" id="1754191.A0A1Y1V961"/>
<protein>
    <submittedName>
        <fullName evidence="10">LAG1-domain-containing protein</fullName>
    </submittedName>
</protein>
<feature type="transmembrane region" description="Helical" evidence="8">
    <location>
        <begin position="161"/>
        <end position="177"/>
    </location>
</feature>
<dbReference type="SMART" id="SM00724">
    <property type="entry name" value="TLC"/>
    <property type="match status" value="1"/>
</dbReference>
<evidence type="ECO:0000313" key="11">
    <source>
        <dbReference type="Proteomes" id="UP000193719"/>
    </source>
</evidence>
<dbReference type="InterPro" id="IPR016439">
    <property type="entry name" value="Lag1/Lac1-like"/>
</dbReference>
<feature type="transmembrane region" description="Helical" evidence="8">
    <location>
        <begin position="241"/>
        <end position="264"/>
    </location>
</feature>
<dbReference type="AlphaFoldDB" id="A0A1Y1V961"/>
<keyword evidence="3 6" id="KW-0812">Transmembrane</keyword>
<dbReference type="EMBL" id="MCFH01000022">
    <property type="protein sequence ID" value="ORX50058.1"/>
    <property type="molecule type" value="Genomic_DNA"/>
</dbReference>
<dbReference type="GO" id="GO:0046513">
    <property type="term" value="P:ceramide biosynthetic process"/>
    <property type="evidence" value="ECO:0007669"/>
    <property type="project" value="InterPro"/>
</dbReference>
<feature type="transmembrane region" description="Helical" evidence="8">
    <location>
        <begin position="284"/>
        <end position="308"/>
    </location>
</feature>
<feature type="compositionally biased region" description="Basic residues" evidence="7">
    <location>
        <begin position="338"/>
        <end position="349"/>
    </location>
</feature>
<keyword evidence="4 8" id="KW-1133">Transmembrane helix</keyword>
<comment type="caution">
    <text evidence="10">The sequence shown here is derived from an EMBL/GenBank/DDBJ whole genome shotgun (WGS) entry which is preliminary data.</text>
</comment>
<dbReference type="GO" id="GO:0005783">
    <property type="term" value="C:endoplasmic reticulum"/>
    <property type="evidence" value="ECO:0007669"/>
    <property type="project" value="TreeGrafter"/>
</dbReference>
<reference evidence="10 11" key="1">
    <citation type="submission" date="2016-08" db="EMBL/GenBank/DDBJ databases">
        <title>Genomes of anaerobic fungi encode conserved fungal cellulosomes for biomass hydrolysis.</title>
        <authorList>
            <consortium name="DOE Joint Genome Institute"/>
            <person name="Haitjema C.H."/>
            <person name="Gilmore S.P."/>
            <person name="Henske J.K."/>
            <person name="Solomon K.V."/>
            <person name="De Groot R."/>
            <person name="Kuo A."/>
            <person name="Mondo S.J."/>
            <person name="Salamov A.A."/>
            <person name="Labutti K."/>
            <person name="Zhao Z."/>
            <person name="Chiniquy J."/>
            <person name="Barry K."/>
            <person name="Brewer H.M."/>
            <person name="Purvine S.O."/>
            <person name="Wright A.T."/>
            <person name="Boxma B."/>
            <person name="Van Alen T."/>
            <person name="Hackstein J.H."/>
            <person name="Baker S.E."/>
            <person name="Grigoriev I.V."/>
            <person name="O'Malley M.A."/>
        </authorList>
    </citation>
    <scope>NUCLEOTIDE SEQUENCE [LARGE SCALE GENOMIC DNA]</scope>
    <source>
        <strain evidence="11">finn</strain>
    </source>
</reference>
<dbReference type="Pfam" id="PF03798">
    <property type="entry name" value="TRAM_LAG1_CLN8"/>
    <property type="match status" value="1"/>
</dbReference>
<feature type="transmembrane region" description="Helical" evidence="8">
    <location>
        <begin position="197"/>
        <end position="220"/>
    </location>
</feature>
<dbReference type="PANTHER" id="PTHR12560">
    <property type="entry name" value="LONGEVITY ASSURANCE FACTOR 1 LAG1"/>
    <property type="match status" value="1"/>
</dbReference>
<name>A0A1Y1V961_9FUNG</name>
<feature type="domain" description="TLC" evidence="9">
    <location>
        <begin position="103"/>
        <end position="312"/>
    </location>
</feature>
<reference evidence="10 11" key="2">
    <citation type="submission" date="2016-08" db="EMBL/GenBank/DDBJ databases">
        <title>Pervasive Adenine N6-methylation of Active Genes in Fungi.</title>
        <authorList>
            <consortium name="DOE Joint Genome Institute"/>
            <person name="Mondo S.J."/>
            <person name="Dannebaum R.O."/>
            <person name="Kuo R.C."/>
            <person name="Labutti K."/>
            <person name="Haridas S."/>
            <person name="Kuo A."/>
            <person name="Salamov A."/>
            <person name="Ahrendt S.R."/>
            <person name="Lipzen A."/>
            <person name="Sullivan W."/>
            <person name="Andreopoulos W.B."/>
            <person name="Clum A."/>
            <person name="Lindquist E."/>
            <person name="Daum C."/>
            <person name="Ramamoorthy G.K."/>
            <person name="Gryganskyi A."/>
            <person name="Culley D."/>
            <person name="Magnuson J.K."/>
            <person name="James T.Y."/>
            <person name="O'Malley M.A."/>
            <person name="Stajich J.E."/>
            <person name="Spatafora J.W."/>
            <person name="Visel A."/>
            <person name="Grigoriev I.V."/>
        </authorList>
    </citation>
    <scope>NUCLEOTIDE SEQUENCE [LARGE SCALE GENOMIC DNA]</scope>
    <source>
        <strain evidence="11">finn</strain>
    </source>
</reference>
<dbReference type="GO" id="GO:0016020">
    <property type="term" value="C:membrane"/>
    <property type="evidence" value="ECO:0007669"/>
    <property type="project" value="UniProtKB-SubCell"/>
</dbReference>
<evidence type="ECO:0000256" key="8">
    <source>
        <dbReference type="SAM" id="Phobius"/>
    </source>
</evidence>
<dbReference type="InterPro" id="IPR006634">
    <property type="entry name" value="TLC-dom"/>
</dbReference>
<evidence type="ECO:0000256" key="6">
    <source>
        <dbReference type="PROSITE-ProRule" id="PRU00205"/>
    </source>
</evidence>
<dbReference type="PANTHER" id="PTHR12560:SF0">
    <property type="entry name" value="LD18904P"/>
    <property type="match status" value="1"/>
</dbReference>
<evidence type="ECO:0000256" key="7">
    <source>
        <dbReference type="SAM" id="MobiDB-lite"/>
    </source>
</evidence>
<evidence type="ECO:0000256" key="4">
    <source>
        <dbReference type="ARBA" id="ARBA00022989"/>
    </source>
</evidence>
<evidence type="ECO:0000256" key="3">
    <source>
        <dbReference type="ARBA" id="ARBA00022692"/>
    </source>
</evidence>
<gene>
    <name evidence="10" type="ORF">BCR36DRAFT_327576</name>
</gene>
<comment type="subcellular location">
    <subcellularLocation>
        <location evidence="1">Membrane</location>
        <topology evidence="1">Multi-pass membrane protein</topology>
    </subcellularLocation>
</comment>
<evidence type="ECO:0000256" key="5">
    <source>
        <dbReference type="ARBA" id="ARBA00023136"/>
    </source>
</evidence>
<feature type="transmembrane region" description="Helical" evidence="8">
    <location>
        <begin position="16"/>
        <end position="35"/>
    </location>
</feature>
<dbReference type="GO" id="GO:0050291">
    <property type="term" value="F:sphingosine N-acyltransferase activity"/>
    <property type="evidence" value="ECO:0007669"/>
    <property type="project" value="InterPro"/>
</dbReference>
<dbReference type="OrthoDB" id="537032at2759"/>
<dbReference type="Proteomes" id="UP000193719">
    <property type="component" value="Unassembled WGS sequence"/>
</dbReference>
<dbReference type="PIRSF" id="PIRSF005225">
    <property type="entry name" value="LAG1_LAC1"/>
    <property type="match status" value="1"/>
</dbReference>
<accession>A0A1Y1V961</accession>
<keyword evidence="5 6" id="KW-0472">Membrane</keyword>
<keyword evidence="11" id="KW-1185">Reference proteome</keyword>
<dbReference type="PROSITE" id="PS50922">
    <property type="entry name" value="TLC"/>
    <property type="match status" value="1"/>
</dbReference>
<evidence type="ECO:0000256" key="1">
    <source>
        <dbReference type="ARBA" id="ARBA00004141"/>
    </source>
</evidence>
<comment type="similarity">
    <text evidence="2">Belongs to the sphingosine N-acyltransferase family.</text>
</comment>
<organism evidence="10 11">
    <name type="scientific">Piromyces finnis</name>
    <dbReference type="NCBI Taxonomy" id="1754191"/>
    <lineage>
        <taxon>Eukaryota</taxon>
        <taxon>Fungi</taxon>
        <taxon>Fungi incertae sedis</taxon>
        <taxon>Chytridiomycota</taxon>
        <taxon>Chytridiomycota incertae sedis</taxon>
        <taxon>Neocallimastigomycetes</taxon>
        <taxon>Neocallimastigales</taxon>
        <taxon>Neocallimastigaceae</taxon>
        <taxon>Piromyces</taxon>
    </lineage>
</organism>
<proteinExistence type="inferred from homology"/>
<evidence type="ECO:0000259" key="9">
    <source>
        <dbReference type="PROSITE" id="PS50922"/>
    </source>
</evidence>